<dbReference type="InterPro" id="IPR007055">
    <property type="entry name" value="BON_dom"/>
</dbReference>
<accession>A0A517U585</accession>
<sequence>MKTTPEKRSEGNATESDLALTVQNHLVAKRTDFRRVNVAAEGRIITLSGLVHSFFLRQTAIVLARQVAGVHQVIDKLTVEWKETSHRTKRPH</sequence>
<dbReference type="RefSeq" id="WP_145435509.1">
    <property type="nucleotide sequence ID" value="NZ_CP036339.1"/>
</dbReference>
<proteinExistence type="predicted"/>
<name>A0A517U585_9BACT</name>
<dbReference type="KEGG" id="llh:I41_49620"/>
<dbReference type="EMBL" id="CP036339">
    <property type="protein sequence ID" value="QDT75720.1"/>
    <property type="molecule type" value="Genomic_DNA"/>
</dbReference>
<evidence type="ECO:0000313" key="2">
    <source>
        <dbReference type="EMBL" id="QDT75720.1"/>
    </source>
</evidence>
<dbReference type="AlphaFoldDB" id="A0A517U585"/>
<dbReference type="Pfam" id="PF04972">
    <property type="entry name" value="BON"/>
    <property type="match status" value="1"/>
</dbReference>
<evidence type="ECO:0000313" key="3">
    <source>
        <dbReference type="Proteomes" id="UP000317909"/>
    </source>
</evidence>
<dbReference type="PROSITE" id="PS50914">
    <property type="entry name" value="BON"/>
    <property type="match status" value="1"/>
</dbReference>
<gene>
    <name evidence="2" type="ORF">I41_49620</name>
</gene>
<evidence type="ECO:0000259" key="1">
    <source>
        <dbReference type="PROSITE" id="PS50914"/>
    </source>
</evidence>
<dbReference type="OrthoDB" id="214050at2"/>
<dbReference type="Gene3D" id="3.30.1340.30">
    <property type="match status" value="1"/>
</dbReference>
<keyword evidence="3" id="KW-1185">Reference proteome</keyword>
<reference evidence="2 3" key="1">
    <citation type="submission" date="2019-02" db="EMBL/GenBank/DDBJ databases">
        <title>Deep-cultivation of Planctomycetes and their phenomic and genomic characterization uncovers novel biology.</title>
        <authorList>
            <person name="Wiegand S."/>
            <person name="Jogler M."/>
            <person name="Boedeker C."/>
            <person name="Pinto D."/>
            <person name="Vollmers J."/>
            <person name="Rivas-Marin E."/>
            <person name="Kohn T."/>
            <person name="Peeters S.H."/>
            <person name="Heuer A."/>
            <person name="Rast P."/>
            <person name="Oberbeckmann S."/>
            <person name="Bunk B."/>
            <person name="Jeske O."/>
            <person name="Meyerdierks A."/>
            <person name="Storesund J.E."/>
            <person name="Kallscheuer N."/>
            <person name="Luecker S."/>
            <person name="Lage O.M."/>
            <person name="Pohl T."/>
            <person name="Merkel B.J."/>
            <person name="Hornburger P."/>
            <person name="Mueller R.-W."/>
            <person name="Bruemmer F."/>
            <person name="Labrenz M."/>
            <person name="Spormann A.M."/>
            <person name="Op den Camp H."/>
            <person name="Overmann J."/>
            <person name="Amann R."/>
            <person name="Jetten M.S.M."/>
            <person name="Mascher T."/>
            <person name="Medema M.H."/>
            <person name="Devos D.P."/>
            <person name="Kaster A.-K."/>
            <person name="Ovreas L."/>
            <person name="Rohde M."/>
            <person name="Galperin M.Y."/>
            <person name="Jogler C."/>
        </authorList>
    </citation>
    <scope>NUCLEOTIDE SEQUENCE [LARGE SCALE GENOMIC DNA]</scope>
    <source>
        <strain evidence="2 3">I41</strain>
    </source>
</reference>
<organism evidence="2 3">
    <name type="scientific">Lacipirellula limnantheis</name>
    <dbReference type="NCBI Taxonomy" id="2528024"/>
    <lineage>
        <taxon>Bacteria</taxon>
        <taxon>Pseudomonadati</taxon>
        <taxon>Planctomycetota</taxon>
        <taxon>Planctomycetia</taxon>
        <taxon>Pirellulales</taxon>
        <taxon>Lacipirellulaceae</taxon>
        <taxon>Lacipirellula</taxon>
    </lineage>
</organism>
<dbReference type="Proteomes" id="UP000317909">
    <property type="component" value="Chromosome"/>
</dbReference>
<feature type="domain" description="BON" evidence="1">
    <location>
        <begin position="14"/>
        <end position="81"/>
    </location>
</feature>
<protein>
    <submittedName>
        <fullName evidence="2">Periplasmic protein</fullName>
    </submittedName>
</protein>